<feature type="compositionally biased region" description="Basic and acidic residues" evidence="3">
    <location>
        <begin position="403"/>
        <end position="417"/>
    </location>
</feature>
<feature type="region of interest" description="Disordered" evidence="3">
    <location>
        <begin position="1"/>
        <end position="106"/>
    </location>
</feature>
<feature type="compositionally biased region" description="Basic and acidic residues" evidence="3">
    <location>
        <begin position="162"/>
        <end position="174"/>
    </location>
</feature>
<organism evidence="5 6">
    <name type="scientific">Niveomyces insectorum RCEF 264</name>
    <dbReference type="NCBI Taxonomy" id="1081102"/>
    <lineage>
        <taxon>Eukaryota</taxon>
        <taxon>Fungi</taxon>
        <taxon>Dikarya</taxon>
        <taxon>Ascomycota</taxon>
        <taxon>Pezizomycotina</taxon>
        <taxon>Sordariomycetes</taxon>
        <taxon>Hypocreomycetidae</taxon>
        <taxon>Hypocreales</taxon>
        <taxon>Cordycipitaceae</taxon>
        <taxon>Niveomyces</taxon>
    </lineage>
</organism>
<dbReference type="Pfam" id="PF07808">
    <property type="entry name" value="RED_N"/>
    <property type="match status" value="1"/>
</dbReference>
<feature type="domain" description="RED-like N-terminal" evidence="4">
    <location>
        <begin position="75"/>
        <end position="193"/>
    </location>
</feature>
<dbReference type="Proteomes" id="UP000076874">
    <property type="component" value="Unassembled WGS sequence"/>
</dbReference>
<dbReference type="STRING" id="1081102.A0A168AEQ3"/>
<feature type="region of interest" description="Disordered" evidence="3">
    <location>
        <begin position="162"/>
        <end position="241"/>
    </location>
</feature>
<feature type="region of interest" description="Disordered" evidence="3">
    <location>
        <begin position="295"/>
        <end position="321"/>
    </location>
</feature>
<feature type="compositionally biased region" description="Basic and acidic residues" evidence="3">
    <location>
        <begin position="479"/>
        <end position="490"/>
    </location>
</feature>
<sequence>MNNDQFRKLALGAGTSAGSNNAPSAASASPNASGVLGSRQKASLPMTPRSGSSVSRVAFAKQMAERFQDAEKQRRHRSSMPKGSRLAEGYVDRAKTRTAQEKKDEREARLAALEELYKKEEIDRTTYEKLQLEIAGGDLSSTHLVKGLDFKLLERVRKGEDVFDEKKAAEREERDNPDDDDDDDDERADDPAETAAEGAADVDDEFAQLEQTEVHAVEREKARKRGQLASTALAPGRKRTRDQILAELRATREAAKKKEESALGSRFKKIGATQTAGSRIERDSRGREVLVIVDQDGHEKRKVRRAAPGAEGSQKDASQEVLVQTKDAKVLGMEVPEFYRKKQEAEAAAAAAKAVDIFDDVSSDYDPLAGVDSSDSDSESEADPKNAASAEGRDEAAPLTDQKAVEASDRSQEEARPKPTPPTSTAQVAPDQTAPRRNYFSGSKLLSEESRSGPSLNDPSVLAALRKAKQMREASQTQEKSKEAEREARLRKLLQSQERDAADLDMGFGGNRLQDEEEAEEGDDVKLSTWKGGGDDDGGDGPRRGAAKRKRGPKRRKGDANSAADVMRIVEEKRREA</sequence>
<feature type="compositionally biased region" description="Basic and acidic residues" evidence="3">
    <location>
        <begin position="212"/>
        <end position="221"/>
    </location>
</feature>
<evidence type="ECO:0000256" key="2">
    <source>
        <dbReference type="ARBA" id="ARBA00023242"/>
    </source>
</evidence>
<protein>
    <submittedName>
        <fullName evidence="5">Red-like protein</fullName>
    </submittedName>
</protein>
<gene>
    <name evidence="5" type="ORF">SPI_00838</name>
</gene>
<dbReference type="PANTHER" id="PTHR12765">
    <property type="entry name" value="RED PROTEIN IK FACTOR CYTOKINE IK"/>
    <property type="match status" value="1"/>
</dbReference>
<proteinExistence type="predicted"/>
<dbReference type="GO" id="GO:0005634">
    <property type="term" value="C:nucleus"/>
    <property type="evidence" value="ECO:0007669"/>
    <property type="project" value="UniProtKB-SubCell"/>
</dbReference>
<feature type="compositionally biased region" description="Basic residues" evidence="3">
    <location>
        <begin position="545"/>
        <end position="557"/>
    </location>
</feature>
<accession>A0A168AEQ3</accession>
<feature type="compositionally biased region" description="Basic and acidic residues" evidence="3">
    <location>
        <begin position="90"/>
        <end position="106"/>
    </location>
</feature>
<dbReference type="InterPro" id="IPR039896">
    <property type="entry name" value="Red-like"/>
</dbReference>
<name>A0A168AEQ3_9HYPO</name>
<dbReference type="InterPro" id="IPR012916">
    <property type="entry name" value="RED_N"/>
</dbReference>
<evidence type="ECO:0000259" key="4">
    <source>
        <dbReference type="Pfam" id="PF07808"/>
    </source>
</evidence>
<keyword evidence="2" id="KW-0539">Nucleus</keyword>
<feature type="region of interest" description="Disordered" evidence="3">
    <location>
        <begin position="361"/>
        <end position="577"/>
    </location>
</feature>
<feature type="compositionally biased region" description="Basic and acidic residues" evidence="3">
    <location>
        <begin position="63"/>
        <end position="72"/>
    </location>
</feature>
<evidence type="ECO:0000313" key="6">
    <source>
        <dbReference type="Proteomes" id="UP000076874"/>
    </source>
</evidence>
<reference evidence="5 6" key="1">
    <citation type="journal article" date="2016" name="Genome Biol. Evol.">
        <title>Divergent and convergent evolution of fungal pathogenicity.</title>
        <authorList>
            <person name="Shang Y."/>
            <person name="Xiao G."/>
            <person name="Zheng P."/>
            <person name="Cen K."/>
            <person name="Zhan S."/>
            <person name="Wang C."/>
        </authorList>
    </citation>
    <scope>NUCLEOTIDE SEQUENCE [LARGE SCALE GENOMIC DNA]</scope>
    <source>
        <strain evidence="5 6">RCEF 264</strain>
    </source>
</reference>
<comment type="caution">
    <text evidence="5">The sequence shown here is derived from an EMBL/GenBank/DDBJ whole genome shotgun (WGS) entry which is preliminary data.</text>
</comment>
<feature type="compositionally biased region" description="Low complexity" evidence="3">
    <location>
        <begin position="9"/>
        <end position="34"/>
    </location>
</feature>
<feature type="compositionally biased region" description="Acidic residues" evidence="3">
    <location>
        <begin position="175"/>
        <end position="192"/>
    </location>
</feature>
<dbReference type="EMBL" id="AZHD01000001">
    <property type="protein sequence ID" value="OAA68643.1"/>
    <property type="molecule type" value="Genomic_DNA"/>
</dbReference>
<evidence type="ECO:0000313" key="5">
    <source>
        <dbReference type="EMBL" id="OAA68643.1"/>
    </source>
</evidence>
<keyword evidence="6" id="KW-1185">Reference proteome</keyword>
<dbReference type="AlphaFoldDB" id="A0A168AEQ3"/>
<evidence type="ECO:0000256" key="1">
    <source>
        <dbReference type="ARBA" id="ARBA00004123"/>
    </source>
</evidence>
<feature type="compositionally biased region" description="Basic and acidic residues" evidence="3">
    <location>
        <begin position="568"/>
        <end position="577"/>
    </location>
</feature>
<comment type="subcellular location">
    <subcellularLocation>
        <location evidence="1">Nucleus</location>
    </subcellularLocation>
</comment>
<evidence type="ECO:0000256" key="3">
    <source>
        <dbReference type="SAM" id="MobiDB-lite"/>
    </source>
</evidence>
<dbReference type="OrthoDB" id="3366823at2759"/>